<comment type="caution">
    <text evidence="1">The sequence shown here is derived from an EMBL/GenBank/DDBJ whole genome shotgun (WGS) entry which is preliminary data.</text>
</comment>
<reference evidence="1" key="1">
    <citation type="submission" date="2023-03" db="EMBL/GenBank/DDBJ databases">
        <title>Massive genome expansion in bonnet fungi (Mycena s.s.) driven by repeated elements and novel gene families across ecological guilds.</title>
        <authorList>
            <consortium name="Lawrence Berkeley National Laboratory"/>
            <person name="Harder C.B."/>
            <person name="Miyauchi S."/>
            <person name="Viragh M."/>
            <person name="Kuo A."/>
            <person name="Thoen E."/>
            <person name="Andreopoulos B."/>
            <person name="Lu D."/>
            <person name="Skrede I."/>
            <person name="Drula E."/>
            <person name="Henrissat B."/>
            <person name="Morin E."/>
            <person name="Kohler A."/>
            <person name="Barry K."/>
            <person name="LaButti K."/>
            <person name="Morin E."/>
            <person name="Salamov A."/>
            <person name="Lipzen A."/>
            <person name="Mereny Z."/>
            <person name="Hegedus B."/>
            <person name="Baldrian P."/>
            <person name="Stursova M."/>
            <person name="Weitz H."/>
            <person name="Taylor A."/>
            <person name="Grigoriev I.V."/>
            <person name="Nagy L.G."/>
            <person name="Martin F."/>
            <person name="Kauserud H."/>
        </authorList>
    </citation>
    <scope>NUCLEOTIDE SEQUENCE</scope>
    <source>
        <strain evidence="1">CBHHK200</strain>
    </source>
</reference>
<evidence type="ECO:0000313" key="2">
    <source>
        <dbReference type="Proteomes" id="UP001218188"/>
    </source>
</evidence>
<name>A0AAD6X3C1_9AGAR</name>
<evidence type="ECO:0000313" key="1">
    <source>
        <dbReference type="EMBL" id="KAJ7037433.1"/>
    </source>
</evidence>
<accession>A0AAD6X3C1</accession>
<proteinExistence type="predicted"/>
<dbReference type="AlphaFoldDB" id="A0AAD6X3C1"/>
<dbReference type="Proteomes" id="UP001218188">
    <property type="component" value="Unassembled WGS sequence"/>
</dbReference>
<keyword evidence="2" id="KW-1185">Reference proteome</keyword>
<protein>
    <submittedName>
        <fullName evidence="1">Uncharacterized protein</fullName>
    </submittedName>
</protein>
<feature type="non-terminal residue" evidence="1">
    <location>
        <position position="265"/>
    </location>
</feature>
<organism evidence="1 2">
    <name type="scientific">Mycena alexandri</name>
    <dbReference type="NCBI Taxonomy" id="1745969"/>
    <lineage>
        <taxon>Eukaryota</taxon>
        <taxon>Fungi</taxon>
        <taxon>Dikarya</taxon>
        <taxon>Basidiomycota</taxon>
        <taxon>Agaricomycotina</taxon>
        <taxon>Agaricomycetes</taxon>
        <taxon>Agaricomycetidae</taxon>
        <taxon>Agaricales</taxon>
        <taxon>Marasmiineae</taxon>
        <taxon>Mycenaceae</taxon>
        <taxon>Mycena</taxon>
    </lineage>
</organism>
<dbReference type="EMBL" id="JARJCM010000037">
    <property type="protein sequence ID" value="KAJ7037433.1"/>
    <property type="molecule type" value="Genomic_DNA"/>
</dbReference>
<sequence length="265" mass="31069">MVSLITQLYELLITMGHWPEGCLRYAPHTDPPVNEELAVRLGYAPACIALMHRLPYLNWTENGDDCRLIVARSHFADYTKDEHLKEGRRGWPYQYMDGCPDYDPWMLPIVISGREGTHVMLDTVLGTVRAWSTEGSVPEDAVEWRRHGEVGRSQEEQTRAQWTEYRRTSLVPAAHYFSEVIFAYRSLLRLPFVDPDRNDPKEEHHPSFPVWIITEEREEFETLLTLFREYGWSNQWRRAEFIEKWTAARKEIGARALQAMEMALN</sequence>
<gene>
    <name evidence="1" type="ORF">C8F04DRAFT_1092465</name>
</gene>